<keyword evidence="6" id="KW-1185">Reference proteome</keyword>
<evidence type="ECO:0000256" key="1">
    <source>
        <dbReference type="ARBA" id="ARBA00022837"/>
    </source>
</evidence>
<reference evidence="5 6" key="1">
    <citation type="journal article" date="2008" name="Nature">
        <title>The genome of the choanoflagellate Monosiga brevicollis and the origin of metazoans.</title>
        <authorList>
            <consortium name="JGI Sequencing"/>
            <person name="King N."/>
            <person name="Westbrook M.J."/>
            <person name="Young S.L."/>
            <person name="Kuo A."/>
            <person name="Abedin M."/>
            <person name="Chapman J."/>
            <person name="Fairclough S."/>
            <person name="Hellsten U."/>
            <person name="Isogai Y."/>
            <person name="Letunic I."/>
            <person name="Marr M."/>
            <person name="Pincus D."/>
            <person name="Putnam N."/>
            <person name="Rokas A."/>
            <person name="Wright K.J."/>
            <person name="Zuzow R."/>
            <person name="Dirks W."/>
            <person name="Good M."/>
            <person name="Goodstein D."/>
            <person name="Lemons D."/>
            <person name="Li W."/>
            <person name="Lyons J.B."/>
            <person name="Morris A."/>
            <person name="Nichols S."/>
            <person name="Richter D.J."/>
            <person name="Salamov A."/>
            <person name="Bork P."/>
            <person name="Lim W.A."/>
            <person name="Manning G."/>
            <person name="Miller W.T."/>
            <person name="McGinnis W."/>
            <person name="Shapiro H."/>
            <person name="Tjian R."/>
            <person name="Grigoriev I.V."/>
            <person name="Rokhsar D."/>
        </authorList>
    </citation>
    <scope>NUCLEOTIDE SEQUENCE [LARGE SCALE GENOMIC DNA]</scope>
    <source>
        <strain evidence="6">MX1 / ATCC 50154</strain>
    </source>
</reference>
<dbReference type="EMBL" id="CH991544">
    <property type="protein sequence ID" value="EDQ91719.1"/>
    <property type="molecule type" value="Genomic_DNA"/>
</dbReference>
<evidence type="ECO:0000259" key="4">
    <source>
        <dbReference type="PROSITE" id="PS50222"/>
    </source>
</evidence>
<gene>
    <name evidence="5" type="ORF">MONBRDRAFT_31168</name>
</gene>
<dbReference type="InterPro" id="IPR011992">
    <property type="entry name" value="EF-hand-dom_pair"/>
</dbReference>
<keyword evidence="1" id="KW-0106">Calcium</keyword>
<feature type="domain" description="EF-hand" evidence="4">
    <location>
        <begin position="49"/>
        <end position="84"/>
    </location>
</feature>
<dbReference type="Proteomes" id="UP000001357">
    <property type="component" value="Unassembled WGS sequence"/>
</dbReference>
<dbReference type="InterPro" id="IPR002048">
    <property type="entry name" value="EF_hand_dom"/>
</dbReference>
<feature type="compositionally biased region" description="Basic and acidic residues" evidence="3">
    <location>
        <begin position="292"/>
        <end position="301"/>
    </location>
</feature>
<evidence type="ECO:0000256" key="2">
    <source>
        <dbReference type="SAM" id="Coils"/>
    </source>
</evidence>
<feature type="region of interest" description="Disordered" evidence="3">
    <location>
        <begin position="403"/>
        <end position="446"/>
    </location>
</feature>
<dbReference type="GO" id="GO:0005509">
    <property type="term" value="F:calcium ion binding"/>
    <property type="evidence" value="ECO:0007669"/>
    <property type="project" value="InterPro"/>
</dbReference>
<dbReference type="GeneID" id="5888222"/>
<accession>A9US51</accession>
<dbReference type="RefSeq" id="XP_001743005.1">
    <property type="nucleotide sequence ID" value="XM_001742953.1"/>
</dbReference>
<dbReference type="Gene3D" id="1.10.238.10">
    <property type="entry name" value="EF-hand"/>
    <property type="match status" value="1"/>
</dbReference>
<dbReference type="SUPFAM" id="SSF47473">
    <property type="entry name" value="EF-hand"/>
    <property type="match status" value="1"/>
</dbReference>
<evidence type="ECO:0000313" key="6">
    <source>
        <dbReference type="Proteomes" id="UP000001357"/>
    </source>
</evidence>
<evidence type="ECO:0000313" key="5">
    <source>
        <dbReference type="EMBL" id="EDQ91719.1"/>
    </source>
</evidence>
<dbReference type="InterPro" id="IPR018247">
    <property type="entry name" value="EF_Hand_1_Ca_BS"/>
</dbReference>
<name>A9US51_MONBE</name>
<proteinExistence type="predicted"/>
<feature type="coiled-coil region" evidence="2">
    <location>
        <begin position="128"/>
        <end position="277"/>
    </location>
</feature>
<feature type="region of interest" description="Disordered" evidence="3">
    <location>
        <begin position="281"/>
        <end position="301"/>
    </location>
</feature>
<dbReference type="KEGG" id="mbr:MONBRDRAFT_31168"/>
<sequence>MAAFEHELDATAGLREALFHAISTDRAAITLEDLMGMLTALDASKPHDEIQASATQLMGILDTNHSGQVSFAEFEAAVADNESLVRNLASLMQLDVDVASNPHTPTESQHSGANATLCKSESLELMFEAREAELREQLDAALQQIQQERTENQAILSTQSQRHDREVTSLNQQLTEQEQAIQDYRQEIDALRDTIRANEADQRERNAEEGRALMEEQQATLASLTDKVKSLKVDVLHNRLQVQEEYAQTLEQKYIQLQEAANELVDLRAENRQLKDRLDEFQAPASTTAMENETRTSSEEHGRALITADADLEAALSQQRLKDIMTEHDTALLDLSRRHRHERARLQVLLVAARLKGQAQDTKMSQVAETAAQLRYDKKRLQLQVDALGASLQAMKNMVDQTSVVSRKKHNRIPSWSGVLRRRSQTSSRSESPAPASPTGQPEAAS</sequence>
<dbReference type="InParanoid" id="A9US51"/>
<keyword evidence="2" id="KW-0175">Coiled coil</keyword>
<dbReference type="PROSITE" id="PS00018">
    <property type="entry name" value="EF_HAND_1"/>
    <property type="match status" value="1"/>
</dbReference>
<feature type="compositionally biased region" description="Low complexity" evidence="3">
    <location>
        <begin position="425"/>
        <end position="438"/>
    </location>
</feature>
<protein>
    <recommendedName>
        <fullName evidence="4">EF-hand domain-containing protein</fullName>
    </recommendedName>
</protein>
<dbReference type="AlphaFoldDB" id="A9US51"/>
<organism evidence="5 6">
    <name type="scientific">Monosiga brevicollis</name>
    <name type="common">Choanoflagellate</name>
    <dbReference type="NCBI Taxonomy" id="81824"/>
    <lineage>
        <taxon>Eukaryota</taxon>
        <taxon>Choanoflagellata</taxon>
        <taxon>Craspedida</taxon>
        <taxon>Salpingoecidae</taxon>
        <taxon>Monosiga</taxon>
    </lineage>
</organism>
<dbReference type="PROSITE" id="PS50222">
    <property type="entry name" value="EF_HAND_2"/>
    <property type="match status" value="1"/>
</dbReference>
<evidence type="ECO:0000256" key="3">
    <source>
        <dbReference type="SAM" id="MobiDB-lite"/>
    </source>
</evidence>